<gene>
    <name evidence="1" type="primary">CR847510.1</name>
</gene>
<name>A0A1A8U728_NOTFU</name>
<reference evidence="1" key="2">
    <citation type="submission" date="2016-06" db="EMBL/GenBank/DDBJ databases">
        <title>The genome of a short-lived fish provides insights into sex chromosome evolution and the genetic control of aging.</title>
        <authorList>
            <person name="Reichwald K."/>
            <person name="Felder M."/>
            <person name="Petzold A."/>
            <person name="Koch P."/>
            <person name="Groth M."/>
            <person name="Platzer M."/>
        </authorList>
    </citation>
    <scope>NUCLEOTIDE SEQUENCE</scope>
    <source>
        <tissue evidence="1">Brain</tissue>
    </source>
</reference>
<accession>A0A1A8U728</accession>
<protein>
    <submittedName>
        <fullName evidence="1">Uncharacterized protein</fullName>
    </submittedName>
</protein>
<sequence>PESHNRTVFTHGVSAYLIQPLCRLYSWKPERERTRRSERFLLGPIGFHLCKEILTERPANIQNDLSILFLN</sequence>
<proteinExistence type="predicted"/>
<dbReference type="EMBL" id="HAEJ01003453">
    <property type="protein sequence ID" value="SBS43910.1"/>
    <property type="molecule type" value="Transcribed_RNA"/>
</dbReference>
<feature type="non-terminal residue" evidence="1">
    <location>
        <position position="1"/>
    </location>
</feature>
<evidence type="ECO:0000313" key="1">
    <source>
        <dbReference type="EMBL" id="SBS43910.1"/>
    </source>
</evidence>
<dbReference type="AlphaFoldDB" id="A0A1A8U728"/>
<organism evidence="1">
    <name type="scientific">Nothobranchius furzeri</name>
    <name type="common">Turquoise killifish</name>
    <dbReference type="NCBI Taxonomy" id="105023"/>
    <lineage>
        <taxon>Eukaryota</taxon>
        <taxon>Metazoa</taxon>
        <taxon>Chordata</taxon>
        <taxon>Craniata</taxon>
        <taxon>Vertebrata</taxon>
        <taxon>Euteleostomi</taxon>
        <taxon>Actinopterygii</taxon>
        <taxon>Neopterygii</taxon>
        <taxon>Teleostei</taxon>
        <taxon>Neoteleostei</taxon>
        <taxon>Acanthomorphata</taxon>
        <taxon>Ovalentaria</taxon>
        <taxon>Atherinomorphae</taxon>
        <taxon>Cyprinodontiformes</taxon>
        <taxon>Nothobranchiidae</taxon>
        <taxon>Nothobranchius</taxon>
    </lineage>
</organism>
<reference evidence="1" key="1">
    <citation type="submission" date="2016-05" db="EMBL/GenBank/DDBJ databases">
        <authorList>
            <person name="Lavstsen T."/>
            <person name="Jespersen J.S."/>
        </authorList>
    </citation>
    <scope>NUCLEOTIDE SEQUENCE</scope>
    <source>
        <tissue evidence="1">Brain</tissue>
    </source>
</reference>